<dbReference type="GO" id="GO:0019748">
    <property type="term" value="P:secondary metabolic process"/>
    <property type="evidence" value="ECO:0007669"/>
    <property type="project" value="TreeGrafter"/>
</dbReference>
<comment type="similarity">
    <text evidence="2">Belongs to the metallo-dependent hydrolases superfamily. ACMSD family.</text>
</comment>
<dbReference type="EMBL" id="VYKL01000015">
    <property type="protein sequence ID" value="KAA9025685.1"/>
    <property type="molecule type" value="Genomic_DNA"/>
</dbReference>
<dbReference type="Gene3D" id="3.20.20.140">
    <property type="entry name" value="Metal-dependent hydrolases"/>
    <property type="match status" value="1"/>
</dbReference>
<dbReference type="CDD" id="cd01292">
    <property type="entry name" value="metallo-dependent_hydrolases"/>
    <property type="match status" value="1"/>
</dbReference>
<keyword evidence="8" id="KW-0862">Zinc</keyword>
<dbReference type="GO" id="GO:0016787">
    <property type="term" value="F:hydrolase activity"/>
    <property type="evidence" value="ECO:0007669"/>
    <property type="project" value="UniProtKB-KW"/>
</dbReference>
<keyword evidence="12" id="KW-0378">Hydrolase</keyword>
<evidence type="ECO:0000256" key="8">
    <source>
        <dbReference type="ARBA" id="ARBA00022833"/>
    </source>
</evidence>
<gene>
    <name evidence="12" type="ORF">F4V44_07265</name>
</gene>
<sequence>MSKEKHFRVDFHAHIIPGNFPDFEEKYGDNRFPTLKHTCDCGAEIYKDGKSFRKIDDNAWDPKKRIAQMDEEGIDVQVLSPIPVTFAYWADAEKCLELSKAQNDFIASVVAEYPNRFVGLGTVPLQDADLAIAEMERAINELGLKGIEIGSNANGKTLDDPEILRFIEAAAKMDVPIFVHPWATVGVERMKNHNFMYSIGMPSETALAAGSLIFSGILEKYPNLKICFSHGGGSFPYVLARIDQAWESWPNIRTTAEKPSHYAKQLYFDTLVYDPKNLQFMIDKFGTDKLMAGSDYPFVLREIPSGKVVDVMELPEEDKKKMLGENAVKFLGLNKANYIKEPVK</sequence>
<feature type="domain" description="Amidohydrolase-related" evidence="11">
    <location>
        <begin position="9"/>
        <end position="333"/>
    </location>
</feature>
<keyword evidence="6" id="KW-0479">Metal-binding</keyword>
<comment type="pathway">
    <text evidence="1">Secondary metabolite metabolism; quinolate metabolism.</text>
</comment>
<evidence type="ECO:0000256" key="3">
    <source>
        <dbReference type="ARBA" id="ARBA00011245"/>
    </source>
</evidence>
<evidence type="ECO:0000256" key="6">
    <source>
        <dbReference type="ARBA" id="ARBA00022723"/>
    </source>
</evidence>
<evidence type="ECO:0000256" key="7">
    <source>
        <dbReference type="ARBA" id="ARBA00022793"/>
    </source>
</evidence>
<reference evidence="12 13" key="1">
    <citation type="submission" date="2019-09" db="EMBL/GenBank/DDBJ databases">
        <title>Whole genome sequences of isolates from the Mars Exploration Rovers.</title>
        <authorList>
            <person name="Seuylemezian A."/>
            <person name="Vaishampayan P."/>
        </authorList>
    </citation>
    <scope>NUCLEOTIDE SEQUENCE [LARGE SCALE GENOMIC DNA]</scope>
    <source>
        <strain evidence="12 13">MER_TA_151</strain>
    </source>
</reference>
<dbReference type="PANTHER" id="PTHR21240:SF27">
    <property type="entry name" value="2-AMINO-3-CARBOXYMUCONATE-6-SEMIALDEHYDE DECARBOXYLASE"/>
    <property type="match status" value="1"/>
</dbReference>
<dbReference type="InterPro" id="IPR006680">
    <property type="entry name" value="Amidohydro-rel"/>
</dbReference>
<dbReference type="GO" id="GO:0005829">
    <property type="term" value="C:cytosol"/>
    <property type="evidence" value="ECO:0007669"/>
    <property type="project" value="TreeGrafter"/>
</dbReference>
<dbReference type="PANTHER" id="PTHR21240">
    <property type="entry name" value="2-AMINO-3-CARBOXYLMUCONATE-6-SEMIALDEHYDE DECARBOXYLASE"/>
    <property type="match status" value="1"/>
</dbReference>
<keyword evidence="7" id="KW-0210">Decarboxylase</keyword>
<evidence type="ECO:0000256" key="9">
    <source>
        <dbReference type="ARBA" id="ARBA00023239"/>
    </source>
</evidence>
<evidence type="ECO:0000313" key="12">
    <source>
        <dbReference type="EMBL" id="KAA9025685.1"/>
    </source>
</evidence>
<dbReference type="GO" id="GO:0046872">
    <property type="term" value="F:metal ion binding"/>
    <property type="evidence" value="ECO:0007669"/>
    <property type="project" value="UniProtKB-KW"/>
</dbReference>
<dbReference type="Proteomes" id="UP000326671">
    <property type="component" value="Unassembled WGS sequence"/>
</dbReference>
<dbReference type="OrthoDB" id="9777673at2"/>
<evidence type="ECO:0000313" key="13">
    <source>
        <dbReference type="Proteomes" id="UP000326671"/>
    </source>
</evidence>
<evidence type="ECO:0000256" key="2">
    <source>
        <dbReference type="ARBA" id="ARBA00005871"/>
    </source>
</evidence>
<comment type="caution">
    <text evidence="12">The sequence shown here is derived from an EMBL/GenBank/DDBJ whole genome shotgun (WGS) entry which is preliminary data.</text>
</comment>
<dbReference type="GO" id="GO:0001760">
    <property type="term" value="F:aminocarboxymuconate-semialdehyde decarboxylase activity"/>
    <property type="evidence" value="ECO:0007669"/>
    <property type="project" value="UniProtKB-EC"/>
</dbReference>
<dbReference type="AlphaFoldDB" id="A0A5J5HTJ3"/>
<dbReference type="InterPro" id="IPR032466">
    <property type="entry name" value="Metal_Hydrolase"/>
</dbReference>
<evidence type="ECO:0000256" key="1">
    <source>
        <dbReference type="ARBA" id="ARBA00005079"/>
    </source>
</evidence>
<accession>A0A5J5HTJ3</accession>
<comment type="subunit">
    <text evidence="3">Monomer.</text>
</comment>
<evidence type="ECO:0000259" key="11">
    <source>
        <dbReference type="Pfam" id="PF04909"/>
    </source>
</evidence>
<organism evidence="12 13">
    <name type="scientific">Niallia endozanthoxylica</name>
    <dbReference type="NCBI Taxonomy" id="2036016"/>
    <lineage>
        <taxon>Bacteria</taxon>
        <taxon>Bacillati</taxon>
        <taxon>Bacillota</taxon>
        <taxon>Bacilli</taxon>
        <taxon>Bacillales</taxon>
        <taxon>Bacillaceae</taxon>
        <taxon>Niallia</taxon>
    </lineage>
</organism>
<name>A0A5J5HTJ3_9BACI</name>
<dbReference type="InterPro" id="IPR032465">
    <property type="entry name" value="ACMSD"/>
</dbReference>
<proteinExistence type="inferred from homology"/>
<evidence type="ECO:0000256" key="10">
    <source>
        <dbReference type="ARBA" id="ARBA00031120"/>
    </source>
</evidence>
<dbReference type="SUPFAM" id="SSF51556">
    <property type="entry name" value="Metallo-dependent hydrolases"/>
    <property type="match status" value="1"/>
</dbReference>
<evidence type="ECO:0000256" key="4">
    <source>
        <dbReference type="ARBA" id="ARBA00012365"/>
    </source>
</evidence>
<keyword evidence="13" id="KW-1185">Reference proteome</keyword>
<evidence type="ECO:0000256" key="5">
    <source>
        <dbReference type="ARBA" id="ARBA00021214"/>
    </source>
</evidence>
<dbReference type="Pfam" id="PF04909">
    <property type="entry name" value="Amidohydro_2"/>
    <property type="match status" value="1"/>
</dbReference>
<dbReference type="RefSeq" id="WP_150439340.1">
    <property type="nucleotide sequence ID" value="NZ_VYKL01000015.1"/>
</dbReference>
<dbReference type="EC" id="4.1.1.45" evidence="4"/>
<keyword evidence="9" id="KW-0456">Lyase</keyword>
<protein>
    <recommendedName>
        <fullName evidence="5">2-amino-3-carboxymuconate-6-semialdehyde decarboxylase</fullName>
        <ecNumber evidence="4">4.1.1.45</ecNumber>
    </recommendedName>
    <alternativeName>
        <fullName evidence="10">Picolinate carboxylase</fullName>
    </alternativeName>
</protein>